<reference evidence="4 5" key="1">
    <citation type="submission" date="2013-07" db="EMBL/GenBank/DDBJ databases">
        <authorList>
            <consortium name="DOE Joint Genome Institute"/>
            <person name="Reeve W."/>
            <person name="Huntemann M."/>
            <person name="Han J."/>
            <person name="Chen A."/>
            <person name="Kyrpides N."/>
            <person name="Mavromatis K."/>
            <person name="Markowitz V."/>
            <person name="Palaniappan K."/>
            <person name="Ivanova N."/>
            <person name="Schaumberg A."/>
            <person name="Pati A."/>
            <person name="Liolios K."/>
            <person name="Nordberg H.P."/>
            <person name="Cantor M.N."/>
            <person name="Hua S.X."/>
            <person name="Woyke T."/>
        </authorList>
    </citation>
    <scope>NUCLEOTIDE SEQUENCE [LARGE SCALE GENOMIC DNA]</scope>
    <source>
        <strain evidence="4 5">DSM 43889</strain>
    </source>
</reference>
<dbReference type="InterPro" id="IPR051024">
    <property type="entry name" value="GlcNAc_Chitin_IntDeg"/>
</dbReference>
<gene>
    <name evidence="4" type="ORF">G443_001497</name>
</gene>
<dbReference type="SUPFAM" id="SSF81296">
    <property type="entry name" value="E set domains"/>
    <property type="match status" value="1"/>
</dbReference>
<proteinExistence type="predicted"/>
<feature type="signal peptide" evidence="2">
    <location>
        <begin position="1"/>
        <end position="36"/>
    </location>
</feature>
<protein>
    <submittedName>
        <fullName evidence="4">Chitin-binding protein</fullName>
    </submittedName>
</protein>
<evidence type="ECO:0000259" key="3">
    <source>
        <dbReference type="Pfam" id="PF03067"/>
    </source>
</evidence>
<evidence type="ECO:0000256" key="1">
    <source>
        <dbReference type="ARBA" id="ARBA00022729"/>
    </source>
</evidence>
<dbReference type="InterPro" id="IPR014756">
    <property type="entry name" value="Ig_E-set"/>
</dbReference>
<dbReference type="Proteomes" id="UP000791080">
    <property type="component" value="Unassembled WGS sequence"/>
</dbReference>
<dbReference type="EMBL" id="AUBJ02000001">
    <property type="protein sequence ID" value="MCP2331227.1"/>
    <property type="molecule type" value="Genomic_DNA"/>
</dbReference>
<comment type="caution">
    <text evidence="4">The sequence shown here is derived from an EMBL/GenBank/DDBJ whole genome shotgun (WGS) entry which is preliminary data.</text>
</comment>
<evidence type="ECO:0000313" key="5">
    <source>
        <dbReference type="Proteomes" id="UP000791080"/>
    </source>
</evidence>
<dbReference type="Pfam" id="PF03067">
    <property type="entry name" value="LPMO_10"/>
    <property type="match status" value="1"/>
</dbReference>
<evidence type="ECO:0000313" key="4">
    <source>
        <dbReference type="EMBL" id="MCP2331227.1"/>
    </source>
</evidence>
<dbReference type="PANTHER" id="PTHR34823">
    <property type="entry name" value="GLCNAC-BINDING PROTEIN A"/>
    <property type="match status" value="1"/>
</dbReference>
<feature type="chain" id="PRO_5047018309" evidence="2">
    <location>
        <begin position="37"/>
        <end position="234"/>
    </location>
</feature>
<dbReference type="CDD" id="cd21177">
    <property type="entry name" value="LPMO_AA10"/>
    <property type="match status" value="1"/>
</dbReference>
<evidence type="ECO:0000256" key="2">
    <source>
        <dbReference type="SAM" id="SignalP"/>
    </source>
</evidence>
<dbReference type="InterPro" id="IPR004302">
    <property type="entry name" value="Cellulose/chitin-bd_N"/>
</dbReference>
<keyword evidence="1 2" id="KW-0732">Signal</keyword>
<dbReference type="PANTHER" id="PTHR34823:SF1">
    <property type="entry name" value="CHITIN-BINDING TYPE-4 DOMAIN-CONTAINING PROTEIN"/>
    <property type="match status" value="1"/>
</dbReference>
<keyword evidence="5" id="KW-1185">Reference proteome</keyword>
<accession>A0ABT1JFF8</accession>
<reference evidence="4 5" key="2">
    <citation type="submission" date="2022-06" db="EMBL/GenBank/DDBJ databases">
        <title>Genomic Encyclopedia of Type Strains, Phase I: the one thousand microbial genomes (KMG-I) project.</title>
        <authorList>
            <person name="Kyrpides N."/>
        </authorList>
    </citation>
    <scope>NUCLEOTIDE SEQUENCE [LARGE SCALE GENOMIC DNA]</scope>
    <source>
        <strain evidence="4 5">DSM 43889</strain>
    </source>
</reference>
<feature type="domain" description="Chitin-binding type-4" evidence="3">
    <location>
        <begin position="37"/>
        <end position="231"/>
    </location>
</feature>
<sequence>MSVLAGRRLSPLARAVAAVAAAVMFMMVFSAGTASAHGSTIDPPSRNYGCWERWGHDFQNPEMATEDPMCWQAWQHDTNAMWQWNGVYREGVGGDHEGAIPDGQLCSAGRTGGDRYAALDVPGEWHATPVANEFTVTVHDQALHGADYYRVYVTKQGFDPTTDELGWGDLELAGQTGVVPPGEGTPSDDPALGGVSVSIDVEAPGRTGRHIVYMIWQASHFDQTFYGCSDVVFG</sequence>
<name>A0ABT1JFF8_ACTCY</name>
<dbReference type="Gene3D" id="2.70.50.50">
    <property type="entry name" value="chitin-binding protein cbp21"/>
    <property type="match status" value="1"/>
</dbReference>
<dbReference type="RefSeq" id="WP_026419231.1">
    <property type="nucleotide sequence ID" value="NZ_AUBJ02000001.1"/>
</dbReference>
<organism evidence="4 5">
    <name type="scientific">Actinoalloteichus caeruleus DSM 43889</name>
    <dbReference type="NCBI Taxonomy" id="1120930"/>
    <lineage>
        <taxon>Bacteria</taxon>
        <taxon>Bacillati</taxon>
        <taxon>Actinomycetota</taxon>
        <taxon>Actinomycetes</taxon>
        <taxon>Pseudonocardiales</taxon>
        <taxon>Pseudonocardiaceae</taxon>
        <taxon>Actinoalloteichus</taxon>
        <taxon>Actinoalloteichus cyanogriseus</taxon>
    </lineage>
</organism>